<sequence length="178" mass="21017">MIFQEVPLNVVLTIYSEDIDEDYIYGKIVMRNEEEVIIAQINDKGENDGYLYLQWEGIYRIDYESSYEERIERLYQAKNQYHEELMFPKKEDTLLKNLLNWAFCEKKIVSIYFADSDMEVEGYLKNAQGSQIAQVGVYEAVFEAGNSFVDVTKAQYIHVDSKRARDAEIVLRYKENEQ</sequence>
<dbReference type="RefSeq" id="WP_118145467.1">
    <property type="nucleotide sequence ID" value="NZ_JBBNJA010000018.1"/>
</dbReference>
<evidence type="ECO:0000313" key="1">
    <source>
        <dbReference type="EMBL" id="RGT07659.1"/>
    </source>
</evidence>
<evidence type="ECO:0000313" key="2">
    <source>
        <dbReference type="Proteomes" id="UP000283630"/>
    </source>
</evidence>
<gene>
    <name evidence="1" type="ORF">DWX53_11600</name>
</gene>
<dbReference type="AlphaFoldDB" id="A0A412MBU3"/>
<comment type="caution">
    <text evidence="1">The sequence shown here is derived from an EMBL/GenBank/DDBJ whole genome shotgun (WGS) entry which is preliminary data.</text>
</comment>
<dbReference type="Proteomes" id="UP000283630">
    <property type="component" value="Unassembled WGS sequence"/>
</dbReference>
<name>A0A412MBU3_9FIRM</name>
<organism evidence="1 2">
    <name type="scientific">Dorea formicigenerans</name>
    <dbReference type="NCBI Taxonomy" id="39486"/>
    <lineage>
        <taxon>Bacteria</taxon>
        <taxon>Bacillati</taxon>
        <taxon>Bacillota</taxon>
        <taxon>Clostridia</taxon>
        <taxon>Lachnospirales</taxon>
        <taxon>Lachnospiraceae</taxon>
        <taxon>Dorea</taxon>
    </lineage>
</organism>
<reference evidence="1 2" key="1">
    <citation type="submission" date="2018-08" db="EMBL/GenBank/DDBJ databases">
        <title>A genome reference for cultivated species of the human gut microbiota.</title>
        <authorList>
            <person name="Zou Y."/>
            <person name="Xue W."/>
            <person name="Luo G."/>
        </authorList>
    </citation>
    <scope>NUCLEOTIDE SEQUENCE [LARGE SCALE GENOMIC DNA]</scope>
    <source>
        <strain evidence="1 2">AF19-4AC</strain>
    </source>
</reference>
<proteinExistence type="predicted"/>
<dbReference type="EMBL" id="QRWH01000012">
    <property type="protein sequence ID" value="RGT07659.1"/>
    <property type="molecule type" value="Genomic_DNA"/>
</dbReference>
<protein>
    <submittedName>
        <fullName evidence="1">Uncharacterized protein</fullName>
    </submittedName>
</protein>
<accession>A0A412MBU3</accession>